<evidence type="ECO:0000256" key="1">
    <source>
        <dbReference type="ARBA" id="ARBA00010617"/>
    </source>
</evidence>
<dbReference type="GO" id="GO:0005506">
    <property type="term" value="F:iron ion binding"/>
    <property type="evidence" value="ECO:0007669"/>
    <property type="project" value="InterPro"/>
</dbReference>
<accession>A0A0A9TSW4</accession>
<proteinExistence type="inferred from homology"/>
<keyword evidence="3" id="KW-0408">Iron</keyword>
<dbReference type="GO" id="GO:0016705">
    <property type="term" value="F:oxidoreductase activity, acting on paired donors, with incorporation or reduction of molecular oxygen"/>
    <property type="evidence" value="ECO:0007669"/>
    <property type="project" value="InterPro"/>
</dbReference>
<evidence type="ECO:0000313" key="4">
    <source>
        <dbReference type="EMBL" id="JAD16395.1"/>
    </source>
</evidence>
<organism evidence="4">
    <name type="scientific">Arundo donax</name>
    <name type="common">Giant reed</name>
    <name type="synonym">Donax arundinaceus</name>
    <dbReference type="NCBI Taxonomy" id="35708"/>
    <lineage>
        <taxon>Eukaryota</taxon>
        <taxon>Viridiplantae</taxon>
        <taxon>Streptophyta</taxon>
        <taxon>Embryophyta</taxon>
        <taxon>Tracheophyta</taxon>
        <taxon>Spermatophyta</taxon>
        <taxon>Magnoliopsida</taxon>
        <taxon>Liliopsida</taxon>
        <taxon>Poales</taxon>
        <taxon>Poaceae</taxon>
        <taxon>PACMAD clade</taxon>
        <taxon>Arundinoideae</taxon>
        <taxon>Arundineae</taxon>
        <taxon>Arundo</taxon>
    </lineage>
</organism>
<protein>
    <submittedName>
        <fullName evidence="4">Uncharacterized protein</fullName>
    </submittedName>
</protein>
<evidence type="ECO:0000256" key="3">
    <source>
        <dbReference type="ARBA" id="ARBA00023004"/>
    </source>
</evidence>
<dbReference type="AlphaFoldDB" id="A0A0A9TSW4"/>
<reference evidence="4" key="2">
    <citation type="journal article" date="2015" name="Data Brief">
        <title>Shoot transcriptome of the giant reed, Arundo donax.</title>
        <authorList>
            <person name="Barrero R.A."/>
            <person name="Guerrero F.D."/>
            <person name="Moolhuijzen P."/>
            <person name="Goolsby J.A."/>
            <person name="Tidwell J."/>
            <person name="Bellgard S.E."/>
            <person name="Bellgard M.I."/>
        </authorList>
    </citation>
    <scope>NUCLEOTIDE SEQUENCE</scope>
    <source>
        <tissue evidence="4">Shoot tissue taken approximately 20 cm above the soil surface</tissue>
    </source>
</reference>
<sequence length="64" mass="7575">MDVAFAPYGEHWRQVKMIATTHLLTNRKVRSYRHAREQEVRLVQRLKFRPNCRTIAVNGARALL</sequence>
<dbReference type="GO" id="GO:0004497">
    <property type="term" value="F:monooxygenase activity"/>
    <property type="evidence" value="ECO:0007669"/>
    <property type="project" value="InterPro"/>
</dbReference>
<dbReference type="InterPro" id="IPR036396">
    <property type="entry name" value="Cyt_P450_sf"/>
</dbReference>
<dbReference type="PANTHER" id="PTHR47955">
    <property type="entry name" value="CYTOCHROME P450 FAMILY 71 PROTEIN"/>
    <property type="match status" value="1"/>
</dbReference>
<evidence type="ECO:0000256" key="2">
    <source>
        <dbReference type="ARBA" id="ARBA00022723"/>
    </source>
</evidence>
<comment type="similarity">
    <text evidence="1">Belongs to the cytochrome P450 family.</text>
</comment>
<dbReference type="GO" id="GO:0020037">
    <property type="term" value="F:heme binding"/>
    <property type="evidence" value="ECO:0007669"/>
    <property type="project" value="InterPro"/>
</dbReference>
<keyword evidence="2" id="KW-0479">Metal-binding</keyword>
<reference evidence="4" key="1">
    <citation type="submission" date="2014-09" db="EMBL/GenBank/DDBJ databases">
        <authorList>
            <person name="Magalhaes I.L.F."/>
            <person name="Oliveira U."/>
            <person name="Santos F.R."/>
            <person name="Vidigal T.H.D.A."/>
            <person name="Brescovit A.D."/>
            <person name="Santos A.J."/>
        </authorList>
    </citation>
    <scope>NUCLEOTIDE SEQUENCE</scope>
    <source>
        <tissue evidence="4">Shoot tissue taken approximately 20 cm above the soil surface</tissue>
    </source>
</reference>
<dbReference type="SUPFAM" id="SSF48264">
    <property type="entry name" value="Cytochrome P450"/>
    <property type="match status" value="1"/>
</dbReference>
<dbReference type="PANTHER" id="PTHR47955:SF14">
    <property type="entry name" value="OS01G0543600 PROTEIN"/>
    <property type="match status" value="1"/>
</dbReference>
<name>A0A0A9TSW4_ARUDO</name>
<dbReference type="Gene3D" id="1.20.930.50">
    <property type="match status" value="1"/>
</dbReference>
<dbReference type="EMBL" id="GBRH01281500">
    <property type="protein sequence ID" value="JAD16395.1"/>
    <property type="molecule type" value="Transcribed_RNA"/>
</dbReference>